<feature type="compositionally biased region" description="Basic and acidic residues" evidence="1">
    <location>
        <begin position="1"/>
        <end position="14"/>
    </location>
</feature>
<accession>A0ABD5U0E7</accession>
<feature type="transmembrane region" description="Helical" evidence="2">
    <location>
        <begin position="70"/>
        <end position="88"/>
    </location>
</feature>
<keyword evidence="5" id="KW-1185">Reference proteome</keyword>
<evidence type="ECO:0000259" key="3">
    <source>
        <dbReference type="Pfam" id="PF23994"/>
    </source>
</evidence>
<reference evidence="4 5" key="1">
    <citation type="journal article" date="2019" name="Int. J. Syst. Evol. Microbiol.">
        <title>The Global Catalogue of Microorganisms (GCM) 10K type strain sequencing project: providing services to taxonomists for standard genome sequencing and annotation.</title>
        <authorList>
            <consortium name="The Broad Institute Genomics Platform"/>
            <consortium name="The Broad Institute Genome Sequencing Center for Infectious Disease"/>
            <person name="Wu L."/>
            <person name="Ma J."/>
        </authorList>
    </citation>
    <scope>NUCLEOTIDE SEQUENCE [LARGE SCALE GENOMIC DNA]</scope>
    <source>
        <strain evidence="4 5">YIM 94188</strain>
    </source>
</reference>
<sequence length="91" mass="9623">MDRPDDTESAREGRTPSNRAQSDEDEAARTAEEGATPTEGTAGLFWSEDDDAETPELEPLEPGRPSPENVLFVVLGALGTVALVLTAVSPL</sequence>
<proteinExistence type="predicted"/>
<dbReference type="Pfam" id="PF23994">
    <property type="entry name" value="DUF7312"/>
    <property type="match status" value="1"/>
</dbReference>
<dbReference type="AlphaFoldDB" id="A0ABD5U0E7"/>
<dbReference type="Proteomes" id="UP001596408">
    <property type="component" value="Unassembled WGS sequence"/>
</dbReference>
<evidence type="ECO:0000256" key="2">
    <source>
        <dbReference type="SAM" id="Phobius"/>
    </source>
</evidence>
<gene>
    <name evidence="4" type="ORF">ACFQEV_15270</name>
</gene>
<feature type="compositionally biased region" description="Acidic residues" evidence="1">
    <location>
        <begin position="47"/>
        <end position="59"/>
    </location>
</feature>
<evidence type="ECO:0000313" key="4">
    <source>
        <dbReference type="EMBL" id="MFC6826342.1"/>
    </source>
</evidence>
<keyword evidence="2" id="KW-1133">Transmembrane helix</keyword>
<feature type="domain" description="DUF7312" evidence="3">
    <location>
        <begin position="48"/>
        <end position="86"/>
    </location>
</feature>
<evidence type="ECO:0000313" key="5">
    <source>
        <dbReference type="Proteomes" id="UP001596408"/>
    </source>
</evidence>
<comment type="caution">
    <text evidence="4">The sequence shown here is derived from an EMBL/GenBank/DDBJ whole genome shotgun (WGS) entry which is preliminary data.</text>
</comment>
<keyword evidence="2" id="KW-0472">Membrane</keyword>
<evidence type="ECO:0000256" key="1">
    <source>
        <dbReference type="SAM" id="MobiDB-lite"/>
    </source>
</evidence>
<feature type="compositionally biased region" description="Low complexity" evidence="1">
    <location>
        <begin position="33"/>
        <end position="43"/>
    </location>
</feature>
<dbReference type="EMBL" id="JBHSXH010000015">
    <property type="protein sequence ID" value="MFC6826342.1"/>
    <property type="molecule type" value="Genomic_DNA"/>
</dbReference>
<organism evidence="4 5">
    <name type="scientific">Halopelagius fulvigenes</name>
    <dbReference type="NCBI Taxonomy" id="1198324"/>
    <lineage>
        <taxon>Archaea</taxon>
        <taxon>Methanobacteriati</taxon>
        <taxon>Methanobacteriota</taxon>
        <taxon>Stenosarchaea group</taxon>
        <taxon>Halobacteria</taxon>
        <taxon>Halobacteriales</taxon>
        <taxon>Haloferacaceae</taxon>
    </lineage>
</organism>
<dbReference type="RefSeq" id="WP_379697813.1">
    <property type="nucleotide sequence ID" value="NZ_JBHSXH010000015.1"/>
</dbReference>
<dbReference type="InterPro" id="IPR055736">
    <property type="entry name" value="DUF7312"/>
</dbReference>
<keyword evidence="2" id="KW-0812">Transmembrane</keyword>
<protein>
    <recommendedName>
        <fullName evidence="3">DUF7312 domain-containing protein</fullName>
    </recommendedName>
</protein>
<feature type="region of interest" description="Disordered" evidence="1">
    <location>
        <begin position="1"/>
        <end position="67"/>
    </location>
</feature>
<name>A0ABD5U0E7_9EURY</name>